<dbReference type="EMBL" id="FZOD01000078">
    <property type="protein sequence ID" value="SNT60553.1"/>
    <property type="molecule type" value="Genomic_DNA"/>
</dbReference>
<evidence type="ECO:0000313" key="2">
    <source>
        <dbReference type="Proteomes" id="UP000198282"/>
    </source>
</evidence>
<organism evidence="1 2">
    <name type="scientific">Streptosporangium subroseum</name>
    <dbReference type="NCBI Taxonomy" id="106412"/>
    <lineage>
        <taxon>Bacteria</taxon>
        <taxon>Bacillati</taxon>
        <taxon>Actinomycetota</taxon>
        <taxon>Actinomycetes</taxon>
        <taxon>Streptosporangiales</taxon>
        <taxon>Streptosporangiaceae</taxon>
        <taxon>Streptosporangium</taxon>
    </lineage>
</organism>
<dbReference type="Proteomes" id="UP000198282">
    <property type="component" value="Unassembled WGS sequence"/>
</dbReference>
<reference evidence="1 2" key="1">
    <citation type="submission" date="2017-06" db="EMBL/GenBank/DDBJ databases">
        <authorList>
            <person name="Kim H.J."/>
            <person name="Triplett B.A."/>
        </authorList>
    </citation>
    <scope>NUCLEOTIDE SEQUENCE [LARGE SCALE GENOMIC DNA]</scope>
    <source>
        <strain evidence="1 2">CGMCC 4.2132</strain>
    </source>
</reference>
<evidence type="ECO:0008006" key="3">
    <source>
        <dbReference type="Google" id="ProtNLM"/>
    </source>
</evidence>
<dbReference type="RefSeq" id="WP_089212936.1">
    <property type="nucleotide sequence ID" value="NZ_FZOD01000078.1"/>
</dbReference>
<sequence>MIGAVLDRSAIAAWARLDQHIVAWLMRAEDASRPLLIATSELTHALAAAETLHEVETIGHLVEMGMTVPPPAGDLTPQLAFHVADVMRDAKDVDLGQAHTLILALAREWPILTAMPHLWATLSPGIVLEALPG</sequence>
<accession>A0A239P1F5</accession>
<proteinExistence type="predicted"/>
<name>A0A239P1F5_9ACTN</name>
<protein>
    <recommendedName>
        <fullName evidence="3">PIN domain-containing protein</fullName>
    </recommendedName>
</protein>
<keyword evidence="2" id="KW-1185">Reference proteome</keyword>
<gene>
    <name evidence="1" type="ORF">SAMN05216276_107818</name>
</gene>
<evidence type="ECO:0000313" key="1">
    <source>
        <dbReference type="EMBL" id="SNT60553.1"/>
    </source>
</evidence>
<dbReference type="AlphaFoldDB" id="A0A239P1F5"/>